<dbReference type="EMBL" id="BMAU01021196">
    <property type="protein sequence ID" value="GFX97209.1"/>
    <property type="molecule type" value="Genomic_DNA"/>
</dbReference>
<sequence>MTLRGHGSLKVKVTDSWLACHEFEPSTTENPPYLGNNFEPPTPHPGGSAKDGHALPLVSKTDICHCAHEGIECNSS</sequence>
<proteinExistence type="predicted"/>
<comment type="caution">
    <text evidence="2">The sequence shown here is derived from an EMBL/GenBank/DDBJ whole genome shotgun (WGS) entry which is preliminary data.</text>
</comment>
<name>A0A8X6RQY4_TRICX</name>
<evidence type="ECO:0000313" key="3">
    <source>
        <dbReference type="Proteomes" id="UP000887159"/>
    </source>
</evidence>
<accession>A0A8X6RQY4</accession>
<organism evidence="2 3">
    <name type="scientific">Trichonephila clavipes</name>
    <name type="common">Golden silk orbweaver</name>
    <name type="synonym">Nephila clavipes</name>
    <dbReference type="NCBI Taxonomy" id="2585209"/>
    <lineage>
        <taxon>Eukaryota</taxon>
        <taxon>Metazoa</taxon>
        <taxon>Ecdysozoa</taxon>
        <taxon>Arthropoda</taxon>
        <taxon>Chelicerata</taxon>
        <taxon>Arachnida</taxon>
        <taxon>Araneae</taxon>
        <taxon>Araneomorphae</taxon>
        <taxon>Entelegynae</taxon>
        <taxon>Araneoidea</taxon>
        <taxon>Nephilidae</taxon>
        <taxon>Trichonephila</taxon>
    </lineage>
</organism>
<gene>
    <name evidence="2" type="ORF">TNCV_556991</name>
</gene>
<protein>
    <submittedName>
        <fullName evidence="2">Uncharacterized protein</fullName>
    </submittedName>
</protein>
<reference evidence="2" key="1">
    <citation type="submission" date="2020-08" db="EMBL/GenBank/DDBJ databases">
        <title>Multicomponent nature underlies the extraordinary mechanical properties of spider dragline silk.</title>
        <authorList>
            <person name="Kono N."/>
            <person name="Nakamura H."/>
            <person name="Mori M."/>
            <person name="Yoshida Y."/>
            <person name="Ohtoshi R."/>
            <person name="Malay A.D."/>
            <person name="Moran D.A.P."/>
            <person name="Tomita M."/>
            <person name="Numata K."/>
            <person name="Arakawa K."/>
        </authorList>
    </citation>
    <scope>NUCLEOTIDE SEQUENCE</scope>
</reference>
<dbReference type="Proteomes" id="UP000887159">
    <property type="component" value="Unassembled WGS sequence"/>
</dbReference>
<feature type="region of interest" description="Disordered" evidence="1">
    <location>
        <begin position="24"/>
        <end position="54"/>
    </location>
</feature>
<dbReference type="AlphaFoldDB" id="A0A8X6RQY4"/>
<evidence type="ECO:0000313" key="2">
    <source>
        <dbReference type="EMBL" id="GFX97209.1"/>
    </source>
</evidence>
<keyword evidence="3" id="KW-1185">Reference proteome</keyword>
<evidence type="ECO:0000256" key="1">
    <source>
        <dbReference type="SAM" id="MobiDB-lite"/>
    </source>
</evidence>